<reference evidence="6" key="1">
    <citation type="submission" date="2019-08" db="EMBL/GenBank/DDBJ databases">
        <title>Seonamhaeicola sediminis sp. nov., isolated from marine sediment.</title>
        <authorList>
            <person name="Cao W.R."/>
        </authorList>
    </citation>
    <scope>NUCLEOTIDE SEQUENCE [LARGE SCALE GENOMIC DNA]</scope>
    <source>
        <strain evidence="6">Gy8</strain>
    </source>
</reference>
<dbReference type="EMBL" id="VOSC01000025">
    <property type="protein sequence ID" value="TXE09592.1"/>
    <property type="molecule type" value="Genomic_DNA"/>
</dbReference>
<dbReference type="InterPro" id="IPR036265">
    <property type="entry name" value="HIT-like_sf"/>
</dbReference>
<dbReference type="GO" id="GO:0003824">
    <property type="term" value="F:catalytic activity"/>
    <property type="evidence" value="ECO:0007669"/>
    <property type="project" value="InterPro"/>
</dbReference>
<sequence>MASIFTKIINGEIPCYKIAETDDFLAFLDINPNSKGHTLCIPKKEVDKIFDLDEATYSGLMRFSRTVALAIEKAIPCKRVGITVIGLEVPHTHVHLIPLNSMDDARFIKKETLTPEAFESVAAAIKKHL</sequence>
<dbReference type="PRINTS" id="PR00332">
    <property type="entry name" value="HISTRIAD"/>
</dbReference>
<dbReference type="Proteomes" id="UP000321790">
    <property type="component" value="Unassembled WGS sequence"/>
</dbReference>
<protein>
    <submittedName>
        <fullName evidence="5">HIT family protein</fullName>
    </submittedName>
</protein>
<keyword evidence="6" id="KW-1185">Reference proteome</keyword>
<dbReference type="PROSITE" id="PS51084">
    <property type="entry name" value="HIT_2"/>
    <property type="match status" value="1"/>
</dbReference>
<dbReference type="OrthoDB" id="9784774at2"/>
<proteinExistence type="predicted"/>
<dbReference type="InterPro" id="IPR001310">
    <property type="entry name" value="Histidine_triad_HIT"/>
</dbReference>
<dbReference type="Pfam" id="PF01230">
    <property type="entry name" value="HIT"/>
    <property type="match status" value="1"/>
</dbReference>
<dbReference type="Gene3D" id="3.30.428.10">
    <property type="entry name" value="HIT-like"/>
    <property type="match status" value="1"/>
</dbReference>
<feature type="domain" description="HIT" evidence="4">
    <location>
        <begin position="4"/>
        <end position="107"/>
    </location>
</feature>
<dbReference type="SUPFAM" id="SSF54197">
    <property type="entry name" value="HIT-like"/>
    <property type="match status" value="1"/>
</dbReference>
<feature type="active site" description="Tele-AMP-histidine intermediate" evidence="1">
    <location>
        <position position="93"/>
    </location>
</feature>
<evidence type="ECO:0000256" key="2">
    <source>
        <dbReference type="PIRSR" id="PIRSR601310-3"/>
    </source>
</evidence>
<evidence type="ECO:0000313" key="6">
    <source>
        <dbReference type="Proteomes" id="UP000321790"/>
    </source>
</evidence>
<dbReference type="GO" id="GO:0009117">
    <property type="term" value="P:nucleotide metabolic process"/>
    <property type="evidence" value="ECO:0007669"/>
    <property type="project" value="TreeGrafter"/>
</dbReference>
<dbReference type="RefSeq" id="WP_147134630.1">
    <property type="nucleotide sequence ID" value="NZ_VOSC01000025.1"/>
</dbReference>
<evidence type="ECO:0000256" key="3">
    <source>
        <dbReference type="PROSITE-ProRule" id="PRU00464"/>
    </source>
</evidence>
<organism evidence="5 6">
    <name type="scientific">Seonamhaeicola algicola</name>
    <dbReference type="NCBI Taxonomy" id="1719036"/>
    <lineage>
        <taxon>Bacteria</taxon>
        <taxon>Pseudomonadati</taxon>
        <taxon>Bacteroidota</taxon>
        <taxon>Flavobacteriia</taxon>
        <taxon>Flavobacteriales</taxon>
        <taxon>Flavobacteriaceae</taxon>
    </lineage>
</organism>
<dbReference type="AlphaFoldDB" id="A0A5C7AV12"/>
<accession>A0A5C7AV12</accession>
<dbReference type="PANTHER" id="PTHR46648">
    <property type="entry name" value="HIT FAMILY PROTEIN 1"/>
    <property type="match status" value="1"/>
</dbReference>
<gene>
    <name evidence="5" type="ORF">FUA26_08875</name>
</gene>
<evidence type="ECO:0000259" key="4">
    <source>
        <dbReference type="PROSITE" id="PS51084"/>
    </source>
</evidence>
<evidence type="ECO:0000313" key="5">
    <source>
        <dbReference type="EMBL" id="TXE09592.1"/>
    </source>
</evidence>
<comment type="caution">
    <text evidence="5">The sequence shown here is derived from an EMBL/GenBank/DDBJ whole genome shotgun (WGS) entry which is preliminary data.</text>
</comment>
<dbReference type="InterPro" id="IPR011146">
    <property type="entry name" value="HIT-like"/>
</dbReference>
<feature type="short sequence motif" description="Histidine triad motif" evidence="2 3">
    <location>
        <begin position="91"/>
        <end position="95"/>
    </location>
</feature>
<dbReference type="PANTHER" id="PTHR46648:SF1">
    <property type="entry name" value="ADENOSINE 5'-MONOPHOSPHORAMIDASE HNT1"/>
    <property type="match status" value="1"/>
</dbReference>
<evidence type="ECO:0000256" key="1">
    <source>
        <dbReference type="PIRSR" id="PIRSR601310-1"/>
    </source>
</evidence>
<name>A0A5C7AV12_9FLAO</name>